<organism evidence="2 3">
    <name type="scientific">Rhodotorula mucilaginosa</name>
    <name type="common">Yeast</name>
    <name type="synonym">Rhodotorula rubra</name>
    <dbReference type="NCBI Taxonomy" id="5537"/>
    <lineage>
        <taxon>Eukaryota</taxon>
        <taxon>Fungi</taxon>
        <taxon>Dikarya</taxon>
        <taxon>Basidiomycota</taxon>
        <taxon>Pucciniomycotina</taxon>
        <taxon>Microbotryomycetes</taxon>
        <taxon>Sporidiobolales</taxon>
        <taxon>Sporidiobolaceae</taxon>
        <taxon>Rhodotorula</taxon>
    </lineage>
</organism>
<dbReference type="Proteomes" id="UP000777482">
    <property type="component" value="Unassembled WGS sequence"/>
</dbReference>
<gene>
    <name evidence="2" type="ORF">C6P46_006664</name>
</gene>
<dbReference type="Gene3D" id="3.30.710.10">
    <property type="entry name" value="Potassium Channel Kv1.1, Chain A"/>
    <property type="match status" value="1"/>
</dbReference>
<evidence type="ECO:0000313" key="3">
    <source>
        <dbReference type="Proteomes" id="UP000777482"/>
    </source>
</evidence>
<evidence type="ECO:0000313" key="2">
    <source>
        <dbReference type="EMBL" id="KAG0657167.1"/>
    </source>
</evidence>
<dbReference type="SUPFAM" id="SSF54695">
    <property type="entry name" value="POZ domain"/>
    <property type="match status" value="1"/>
</dbReference>
<reference evidence="2 3" key="1">
    <citation type="submission" date="2020-11" db="EMBL/GenBank/DDBJ databases">
        <title>Kefir isolates.</title>
        <authorList>
            <person name="Marcisauskas S."/>
            <person name="Kim Y."/>
            <person name="Blasche S."/>
        </authorList>
    </citation>
    <scope>NUCLEOTIDE SEQUENCE [LARGE SCALE GENOMIC DNA]</scope>
    <source>
        <strain evidence="2 3">KR</strain>
    </source>
</reference>
<dbReference type="PROSITE" id="PS50097">
    <property type="entry name" value="BTB"/>
    <property type="match status" value="1"/>
</dbReference>
<name>A0A9P7B435_RHOMI</name>
<dbReference type="InterPro" id="IPR011333">
    <property type="entry name" value="SKP1/BTB/POZ_sf"/>
</dbReference>
<proteinExistence type="predicted"/>
<comment type="caution">
    <text evidence="2">The sequence shown here is derived from an EMBL/GenBank/DDBJ whole genome shotgun (WGS) entry which is preliminary data.</text>
</comment>
<sequence length="454" mass="50240">MVDELSIETEEPLASGHATPDSLRQWLADLASLRQLAQALFGDVAWLSFKHGETIHAHKFILYARAPGAFLHRYIEDAPRAAEPVRAHQGFEVRDLESVDFDELAEDERIDVGILEAALDWFYTAEREAEAFAVLLAGFKDGGDDATSVKAALAGWRRLQRDLMYCWRSQLYADATIVVECAPGTPFAVHRAVLAARTPYFGALLTGEYSDSNCTTFALPSPPFTPAATTFVLGWMYGGSLQSIERRFDLDTACGIWRCAAFLAADSLQKEVEEQLLAMMSSTRAARILAFARAVDVRSEELAAKAMEFLVERFDSSWTASPHVGQLSYADQSALVQRVGDRVTAGNLIATSLRLAACRRALPHHSTPWVEHVRAMLEAVEDSFVAVLKADLAHVVRTSAFLHLIDGVGFNNDVLEWLLSLVIKSLDEEGAPRAYQVLLTDVLYREVRPRPLLT</sequence>
<dbReference type="PANTHER" id="PTHR22427">
    <property type="entry name" value="GH15728P"/>
    <property type="match status" value="1"/>
</dbReference>
<dbReference type="AlphaFoldDB" id="A0A9P7B435"/>
<dbReference type="CDD" id="cd18186">
    <property type="entry name" value="BTB_POZ_ZBTB_KLHL-like"/>
    <property type="match status" value="2"/>
</dbReference>
<protein>
    <recommendedName>
        <fullName evidence="1">BTB domain-containing protein</fullName>
    </recommendedName>
</protein>
<dbReference type="InterPro" id="IPR000210">
    <property type="entry name" value="BTB/POZ_dom"/>
</dbReference>
<dbReference type="EMBL" id="PUHQ01000085">
    <property type="protein sequence ID" value="KAG0657167.1"/>
    <property type="molecule type" value="Genomic_DNA"/>
</dbReference>
<dbReference type="SMART" id="SM00225">
    <property type="entry name" value="BTB"/>
    <property type="match status" value="1"/>
</dbReference>
<dbReference type="Pfam" id="PF00651">
    <property type="entry name" value="BTB"/>
    <property type="match status" value="1"/>
</dbReference>
<accession>A0A9P7B435</accession>
<keyword evidence="3" id="KW-1185">Reference proteome</keyword>
<dbReference type="PANTHER" id="PTHR22427:SF7">
    <property type="entry name" value="GH15728P"/>
    <property type="match status" value="1"/>
</dbReference>
<evidence type="ECO:0000259" key="1">
    <source>
        <dbReference type="PROSITE" id="PS50097"/>
    </source>
</evidence>
<feature type="domain" description="BTB" evidence="1">
    <location>
        <begin position="173"/>
        <end position="245"/>
    </location>
</feature>
<dbReference type="OrthoDB" id="2130750at2759"/>